<proteinExistence type="predicted"/>
<dbReference type="EMBL" id="JAZGQL010000007">
    <property type="protein sequence ID" value="MEE6307545.1"/>
    <property type="molecule type" value="Genomic_DNA"/>
</dbReference>
<keyword evidence="4 6" id="KW-1133">Transmembrane helix</keyword>
<evidence type="ECO:0000259" key="7">
    <source>
        <dbReference type="Pfam" id="PF06271"/>
    </source>
</evidence>
<feature type="transmembrane region" description="Helical" evidence="6">
    <location>
        <begin position="76"/>
        <end position="98"/>
    </location>
</feature>
<name>A0ABU7SC86_9ACTN</name>
<dbReference type="PANTHER" id="PTHR36115">
    <property type="entry name" value="PROLINE-RICH ANTIGEN HOMOLOG-RELATED"/>
    <property type="match status" value="1"/>
</dbReference>
<dbReference type="Pfam" id="PF06271">
    <property type="entry name" value="RDD"/>
    <property type="match status" value="1"/>
</dbReference>
<dbReference type="InterPro" id="IPR010432">
    <property type="entry name" value="RDD"/>
</dbReference>
<comment type="subcellular location">
    <subcellularLocation>
        <location evidence="1">Cell membrane</location>
        <topology evidence="1">Multi-pass membrane protein</topology>
    </subcellularLocation>
</comment>
<keyword evidence="2" id="KW-1003">Cell membrane</keyword>
<gene>
    <name evidence="8" type="ORF">V1634_12000</name>
</gene>
<evidence type="ECO:0000313" key="9">
    <source>
        <dbReference type="Proteomes" id="UP001339911"/>
    </source>
</evidence>
<accession>A0ABU7SC86</accession>
<evidence type="ECO:0000313" key="8">
    <source>
        <dbReference type="EMBL" id="MEE6307545.1"/>
    </source>
</evidence>
<sequence length="181" mass="19537">MPGYQVAPPPVSPSGQPLASFGDRLLAYLIDGAILGGTVMVIAIPVFVVFFATVGADFFTVPDPDASTIEMNPFDLLLPLLLVEAGLLVVALALQYVYHVELPKRTGQTIGKRVMKLKIIPLDPTASIGRTPLARRFLVQAGSGLVPGLAYVDGLWQLWDKPYQQCLHDKFARTVVVKVPA</sequence>
<dbReference type="PANTHER" id="PTHR36115:SF4">
    <property type="entry name" value="MEMBRANE PROTEIN"/>
    <property type="match status" value="1"/>
</dbReference>
<feature type="transmembrane region" description="Helical" evidence="6">
    <location>
        <begin position="25"/>
        <end position="56"/>
    </location>
</feature>
<feature type="domain" description="RDD" evidence="7">
    <location>
        <begin position="18"/>
        <end position="172"/>
    </location>
</feature>
<evidence type="ECO:0000256" key="4">
    <source>
        <dbReference type="ARBA" id="ARBA00022989"/>
    </source>
</evidence>
<keyword evidence="5 6" id="KW-0472">Membrane</keyword>
<dbReference type="Proteomes" id="UP001339911">
    <property type="component" value="Unassembled WGS sequence"/>
</dbReference>
<evidence type="ECO:0000256" key="1">
    <source>
        <dbReference type="ARBA" id="ARBA00004651"/>
    </source>
</evidence>
<evidence type="ECO:0000256" key="2">
    <source>
        <dbReference type="ARBA" id="ARBA00022475"/>
    </source>
</evidence>
<keyword evidence="9" id="KW-1185">Reference proteome</keyword>
<organism evidence="8 9">
    <name type="scientific">Plantactinospora veratri</name>
    <dbReference type="NCBI Taxonomy" id="1436122"/>
    <lineage>
        <taxon>Bacteria</taxon>
        <taxon>Bacillati</taxon>
        <taxon>Actinomycetota</taxon>
        <taxon>Actinomycetes</taxon>
        <taxon>Micromonosporales</taxon>
        <taxon>Micromonosporaceae</taxon>
        <taxon>Plantactinospora</taxon>
    </lineage>
</organism>
<evidence type="ECO:0000256" key="6">
    <source>
        <dbReference type="SAM" id="Phobius"/>
    </source>
</evidence>
<keyword evidence="3 6" id="KW-0812">Transmembrane</keyword>
<evidence type="ECO:0000256" key="3">
    <source>
        <dbReference type="ARBA" id="ARBA00022692"/>
    </source>
</evidence>
<comment type="caution">
    <text evidence="8">The sequence shown here is derived from an EMBL/GenBank/DDBJ whole genome shotgun (WGS) entry which is preliminary data.</text>
</comment>
<reference evidence="8 9" key="1">
    <citation type="submission" date="2024-01" db="EMBL/GenBank/DDBJ databases">
        <title>Genome insights into Plantactinospora veratri sp. nov.</title>
        <authorList>
            <person name="Wang L."/>
        </authorList>
    </citation>
    <scope>NUCLEOTIDE SEQUENCE [LARGE SCALE GENOMIC DNA]</scope>
    <source>
        <strain evidence="8 9">NEAU-FHS4</strain>
    </source>
</reference>
<evidence type="ECO:0000256" key="5">
    <source>
        <dbReference type="ARBA" id="ARBA00023136"/>
    </source>
</evidence>
<protein>
    <submittedName>
        <fullName evidence="8">RDD family protein</fullName>
    </submittedName>
</protein>
<dbReference type="RefSeq" id="WP_331207833.1">
    <property type="nucleotide sequence ID" value="NZ_JAZGQL010000007.1"/>
</dbReference>
<dbReference type="InterPro" id="IPR051791">
    <property type="entry name" value="Pra-immunoreactive"/>
</dbReference>